<dbReference type="SUPFAM" id="SSF52518">
    <property type="entry name" value="Thiamin diphosphate-binding fold (THDP-binding)"/>
    <property type="match status" value="2"/>
</dbReference>
<keyword evidence="2" id="KW-0786">Thiamine pyrophosphate</keyword>
<dbReference type="CDD" id="cd07035">
    <property type="entry name" value="TPP_PYR_POX_like"/>
    <property type="match status" value="1"/>
</dbReference>
<dbReference type="Pfam" id="PF02776">
    <property type="entry name" value="TPP_enzyme_N"/>
    <property type="match status" value="1"/>
</dbReference>
<evidence type="ECO:0000256" key="1">
    <source>
        <dbReference type="ARBA" id="ARBA00022793"/>
    </source>
</evidence>
<feature type="domain" description="Thiamine pyrophosphate enzyme TPP-binding" evidence="4">
    <location>
        <begin position="230"/>
        <end position="345"/>
    </location>
</feature>
<dbReference type="CDD" id="cd03371">
    <property type="entry name" value="TPP_PpyrDC"/>
    <property type="match status" value="1"/>
</dbReference>
<organism evidence="6 7">
    <name type="scientific">Candidatus Terasakiella magnetica</name>
    <dbReference type="NCBI Taxonomy" id="1867952"/>
    <lineage>
        <taxon>Bacteria</taxon>
        <taxon>Pseudomonadati</taxon>
        <taxon>Pseudomonadota</taxon>
        <taxon>Alphaproteobacteria</taxon>
        <taxon>Rhodospirillales</taxon>
        <taxon>Terasakiellaceae</taxon>
        <taxon>Terasakiella</taxon>
    </lineage>
</organism>
<keyword evidence="1" id="KW-0210">Decarboxylase</keyword>
<dbReference type="Gene3D" id="3.40.50.970">
    <property type="match status" value="2"/>
</dbReference>
<dbReference type="InterPro" id="IPR051818">
    <property type="entry name" value="TPP_dependent_decarboxylase"/>
</dbReference>
<accession>A0A1C3RG93</accession>
<dbReference type="InterPro" id="IPR012001">
    <property type="entry name" value="Thiamin_PyroP_enz_TPP-bd_dom"/>
</dbReference>
<dbReference type="OrthoDB" id="9798007at2"/>
<dbReference type="GO" id="GO:0033980">
    <property type="term" value="F:phosphonopyruvate decarboxylase activity"/>
    <property type="evidence" value="ECO:0007669"/>
    <property type="project" value="InterPro"/>
</dbReference>
<dbReference type="RefSeq" id="WP_069186947.1">
    <property type="nucleotide sequence ID" value="NZ_FLYE01000012.1"/>
</dbReference>
<keyword evidence="3" id="KW-0456">Lyase</keyword>
<dbReference type="Proteomes" id="UP000231658">
    <property type="component" value="Unassembled WGS sequence"/>
</dbReference>
<evidence type="ECO:0000256" key="2">
    <source>
        <dbReference type="ARBA" id="ARBA00023052"/>
    </source>
</evidence>
<keyword evidence="7" id="KW-1185">Reference proteome</keyword>
<dbReference type="FunFam" id="3.40.50.970:FF:000100">
    <property type="entry name" value="Putative phosphonopyruvate decarboxylase"/>
    <property type="match status" value="1"/>
</dbReference>
<dbReference type="InterPro" id="IPR029061">
    <property type="entry name" value="THDP-binding"/>
</dbReference>
<dbReference type="InterPro" id="IPR017684">
    <property type="entry name" value="Phosphono-pyrv_decarboxylase"/>
</dbReference>
<feature type="domain" description="Thiamine pyrophosphate enzyme N-terminal TPP-binding" evidence="5">
    <location>
        <begin position="7"/>
        <end position="117"/>
    </location>
</feature>
<dbReference type="InterPro" id="IPR000399">
    <property type="entry name" value="TPP-bd_CS"/>
</dbReference>
<dbReference type="STRING" id="1867952.MTBPR1_20119"/>
<dbReference type="NCBIfam" id="TIGR03297">
    <property type="entry name" value="Ppyr-DeCO2ase"/>
    <property type="match status" value="1"/>
</dbReference>
<evidence type="ECO:0000259" key="5">
    <source>
        <dbReference type="Pfam" id="PF02776"/>
    </source>
</evidence>
<keyword evidence="6" id="KW-0670">Pyruvate</keyword>
<dbReference type="PANTHER" id="PTHR42818:SF1">
    <property type="entry name" value="SULFOPYRUVATE DECARBOXYLASE"/>
    <property type="match status" value="1"/>
</dbReference>
<dbReference type="Pfam" id="PF02775">
    <property type="entry name" value="TPP_enzyme_C"/>
    <property type="match status" value="1"/>
</dbReference>
<dbReference type="AlphaFoldDB" id="A0A1C3RG93"/>
<dbReference type="InterPro" id="IPR011766">
    <property type="entry name" value="TPP_enzyme_TPP-bd"/>
</dbReference>
<evidence type="ECO:0000313" key="6">
    <source>
        <dbReference type="EMBL" id="SCA56271.1"/>
    </source>
</evidence>
<dbReference type="GO" id="GO:0030976">
    <property type="term" value="F:thiamine pyrophosphate binding"/>
    <property type="evidence" value="ECO:0007669"/>
    <property type="project" value="InterPro"/>
</dbReference>
<dbReference type="PROSITE" id="PS00187">
    <property type="entry name" value="TPP_ENZYMES"/>
    <property type="match status" value="1"/>
</dbReference>
<dbReference type="PANTHER" id="PTHR42818">
    <property type="entry name" value="SULFOPYRUVATE DECARBOXYLASE SUBUNIT ALPHA"/>
    <property type="match status" value="1"/>
</dbReference>
<dbReference type="GO" id="GO:0032923">
    <property type="term" value="P:organic phosphonate biosynthetic process"/>
    <property type="evidence" value="ECO:0007669"/>
    <property type="project" value="InterPro"/>
</dbReference>
<reference evidence="6 7" key="1">
    <citation type="submission" date="2016-07" db="EMBL/GenBank/DDBJ databases">
        <authorList>
            <person name="Lefevre C.T."/>
        </authorList>
    </citation>
    <scope>NUCLEOTIDE SEQUENCE [LARGE SCALE GENOMIC DNA]</scope>
    <source>
        <strain evidence="6">PR1</strain>
    </source>
</reference>
<name>A0A1C3RG93_9PROT</name>
<proteinExistence type="predicted"/>
<dbReference type="GO" id="GO:0000287">
    <property type="term" value="F:magnesium ion binding"/>
    <property type="evidence" value="ECO:0007669"/>
    <property type="project" value="InterPro"/>
</dbReference>
<protein>
    <submittedName>
        <fullName evidence="6">Phosphonopyruvate decarboxylase</fullName>
    </submittedName>
</protein>
<evidence type="ECO:0000313" key="7">
    <source>
        <dbReference type="Proteomes" id="UP000231658"/>
    </source>
</evidence>
<dbReference type="EMBL" id="FLYE01000012">
    <property type="protein sequence ID" value="SCA56271.1"/>
    <property type="molecule type" value="Genomic_DNA"/>
</dbReference>
<evidence type="ECO:0000256" key="3">
    <source>
        <dbReference type="ARBA" id="ARBA00023239"/>
    </source>
</evidence>
<evidence type="ECO:0000259" key="4">
    <source>
        <dbReference type="Pfam" id="PF02775"/>
    </source>
</evidence>
<gene>
    <name evidence="6" type="ORF">MTBPR1_20119</name>
</gene>
<sequence length="376" mass="40867">MLSPSQFYKQLETSKITFFSGVPDSLLKNFCAYLSDNLSTDKHLIAANEGGAVGLAIGYHLATGEIPCVYMQNSGLGNVVNPILSMVDPEVCNIPMLLLIGWRGEPGVKDEPQHVKQGRVMLEMLEAMEIPYLCLDEDPEQTQGQIDQAVSHLKTKGGPFALVVRKNTFEKYTLATSPAQEGLLSREEVIASVSARFSNKAVFVSTTGMTSRELFETRERRSESHDKDFLVIGGMGHASQIALGAALNKPDKTVVCLDGDGAMLMHMGALAMNGTYAPENLIHIVINNGAHESVGGQETIAQRISIQKIAHGCGYAHVQRVETQESLHDALKTVDGKSGPHFIEIITACGHRDDLGRPTQTPMQNTSNVRAFMESD</sequence>